<dbReference type="Gene3D" id="3.80.10.10">
    <property type="entry name" value="Ribonuclease Inhibitor"/>
    <property type="match status" value="2"/>
</dbReference>
<dbReference type="Proteomes" id="UP000324091">
    <property type="component" value="Chromosome 3"/>
</dbReference>
<dbReference type="PROSITE" id="PS51450">
    <property type="entry name" value="LRR"/>
    <property type="match status" value="4"/>
</dbReference>
<keyword evidence="2" id="KW-0732">Signal</keyword>
<dbReference type="InterPro" id="IPR032675">
    <property type="entry name" value="LRR_dom_sf"/>
</dbReference>
<evidence type="ECO:0000313" key="8">
    <source>
        <dbReference type="Proteomes" id="UP000324091"/>
    </source>
</evidence>
<evidence type="ECO:0000256" key="1">
    <source>
        <dbReference type="ARBA" id="ARBA00022614"/>
    </source>
</evidence>
<gene>
    <name evidence="7" type="ORF">D4764_03G0008410</name>
</gene>
<comment type="caution">
    <text evidence="7">The sequence shown here is derived from an EMBL/GenBank/DDBJ whole genome shotgun (WGS) entry which is preliminary data.</text>
</comment>
<dbReference type="InterPro" id="IPR003591">
    <property type="entry name" value="Leu-rich_rpt_typical-subtyp"/>
</dbReference>
<dbReference type="InterPro" id="IPR050541">
    <property type="entry name" value="LRR_TM_domain-containing"/>
</dbReference>
<keyword evidence="6" id="KW-1133">Transmembrane helix</keyword>
<dbReference type="PANTHER" id="PTHR24369:SF211">
    <property type="entry name" value="LEUCINE-RICH REPEAT-CONTAINING PROTEIN 15-LIKE"/>
    <property type="match status" value="1"/>
</dbReference>
<keyword evidence="4" id="KW-0325">Glycoprotein</keyword>
<dbReference type="InterPro" id="IPR001611">
    <property type="entry name" value="Leu-rich_rpt"/>
</dbReference>
<evidence type="ECO:0000256" key="5">
    <source>
        <dbReference type="SAM" id="MobiDB-lite"/>
    </source>
</evidence>
<feature type="region of interest" description="Disordered" evidence="5">
    <location>
        <begin position="36"/>
        <end position="57"/>
    </location>
</feature>
<dbReference type="AlphaFoldDB" id="A0A5C6N9H6"/>
<keyword evidence="1" id="KW-0433">Leucine-rich repeat</keyword>
<evidence type="ECO:0000256" key="4">
    <source>
        <dbReference type="ARBA" id="ARBA00023180"/>
    </source>
</evidence>
<dbReference type="Pfam" id="PF00560">
    <property type="entry name" value="LRR_1"/>
    <property type="match status" value="1"/>
</dbReference>
<evidence type="ECO:0000256" key="2">
    <source>
        <dbReference type="ARBA" id="ARBA00022729"/>
    </source>
</evidence>
<reference evidence="7 8" key="1">
    <citation type="submission" date="2019-04" db="EMBL/GenBank/DDBJ databases">
        <title>Chromosome genome assembly for Takifugu flavidus.</title>
        <authorList>
            <person name="Xiao S."/>
        </authorList>
    </citation>
    <scope>NUCLEOTIDE SEQUENCE [LARGE SCALE GENOMIC DNA]</scope>
    <source>
        <strain evidence="7">HTHZ2018</strain>
        <tissue evidence="7">Muscle</tissue>
    </source>
</reference>
<keyword evidence="3" id="KW-0677">Repeat</keyword>
<dbReference type="SUPFAM" id="SSF52058">
    <property type="entry name" value="L domain-like"/>
    <property type="match status" value="1"/>
</dbReference>
<feature type="transmembrane region" description="Helical" evidence="6">
    <location>
        <begin position="381"/>
        <end position="400"/>
    </location>
</feature>
<evidence type="ECO:0008006" key="9">
    <source>
        <dbReference type="Google" id="ProtNLM"/>
    </source>
</evidence>
<evidence type="ECO:0000313" key="7">
    <source>
        <dbReference type="EMBL" id="TWW63833.1"/>
    </source>
</evidence>
<proteinExistence type="predicted"/>
<dbReference type="SMART" id="SM00369">
    <property type="entry name" value="LRR_TYP"/>
    <property type="match status" value="8"/>
</dbReference>
<name>A0A5C6N9H6_9TELE</name>
<protein>
    <recommendedName>
        <fullName evidence="9">LRRCT domain-containing protein</fullName>
    </recommendedName>
</protein>
<dbReference type="PANTHER" id="PTHR24369">
    <property type="entry name" value="ANTIGEN BSP, PUTATIVE-RELATED"/>
    <property type="match status" value="1"/>
</dbReference>
<evidence type="ECO:0000256" key="6">
    <source>
        <dbReference type="SAM" id="Phobius"/>
    </source>
</evidence>
<evidence type="ECO:0000256" key="3">
    <source>
        <dbReference type="ARBA" id="ARBA00022737"/>
    </source>
</evidence>
<dbReference type="FunFam" id="3.80.10.10:FF:000770">
    <property type="entry name" value="Uncharacterized protein"/>
    <property type="match status" value="1"/>
</dbReference>
<organism evidence="7 8">
    <name type="scientific">Takifugu flavidus</name>
    <name type="common">sansaifugu</name>
    <dbReference type="NCBI Taxonomy" id="433684"/>
    <lineage>
        <taxon>Eukaryota</taxon>
        <taxon>Metazoa</taxon>
        <taxon>Chordata</taxon>
        <taxon>Craniata</taxon>
        <taxon>Vertebrata</taxon>
        <taxon>Euteleostomi</taxon>
        <taxon>Actinopterygii</taxon>
        <taxon>Neopterygii</taxon>
        <taxon>Teleostei</taxon>
        <taxon>Neoteleostei</taxon>
        <taxon>Acanthomorphata</taxon>
        <taxon>Eupercaria</taxon>
        <taxon>Tetraodontiformes</taxon>
        <taxon>Tetradontoidea</taxon>
        <taxon>Tetraodontidae</taxon>
        <taxon>Takifugu</taxon>
    </lineage>
</organism>
<sequence length="426" mass="47640">MAILQATVAAEAGLPVDLNSIIVIFILVTNRSAHHPPDASSLHPTDGNKGGTSGASGEEIRSYSISSVLSGAMKDFLLLLLVMLQTSCSSNSRCELGCDCHGDLRFVICARGLFDHLPVRVPPTTELLDLSDNNISVIPERSFSKSRKLRVLLLQNNNISVVEDGGFSQLEFLQKLDLSWNQIFTLTEGFSMGLAFLRELQLSHNCLTGLDSRSFLHLDGLQRLNLSSNRIRTIQVRSFSSMSTLRQLHLQDNHLTALTSGIFSMLRSLEVLNLAGNQISETDPGVFKPLTSMTLLNLGDNQLSSVYFKTFLNIHTYSTHILLEGNPWNCDCDLQRVFRKLRTIQRLFLDDYYNLSCKEPQVLRDYLLMDVDTELCIAETVTVLIITVTVVITVLAAMVMGERKRKKKKRGKHWTQQGELSDESDY</sequence>
<keyword evidence="8" id="KW-1185">Reference proteome</keyword>
<dbReference type="GO" id="GO:0005886">
    <property type="term" value="C:plasma membrane"/>
    <property type="evidence" value="ECO:0007669"/>
    <property type="project" value="TreeGrafter"/>
</dbReference>
<dbReference type="EMBL" id="RHFK02000016">
    <property type="protein sequence ID" value="TWW63833.1"/>
    <property type="molecule type" value="Genomic_DNA"/>
</dbReference>
<keyword evidence="6" id="KW-0472">Membrane</keyword>
<accession>A0A5C6N9H6</accession>
<dbReference type="Pfam" id="PF13855">
    <property type="entry name" value="LRR_8"/>
    <property type="match status" value="2"/>
</dbReference>
<keyword evidence="6" id="KW-0812">Transmembrane</keyword>